<sequence length="490" mass="55476">MTFSKKHKRQKKVCSTGWFLFPVSSSVLWIISLLCLFQTPACAQSGENDLTGQKIDGYRGIWFTLGQPYPYGDKYSGGLGTYTAKHVPLAIYAPAVNKTFFVYGGTTEATSKHLLCMIGSYDHTTGTVAKPTVVYDKKGVDDPHDNPSLLIDHEGYLWVFVSGRGRKRMGYKYKSRKPFDIAAFDQVSETEMTYPQPWHIPGSGYFHFFTKYTGVRELYFEKSEDGINWTKTQKLAGVKRTESERSGHYQVSNHYGNKLSTFFNWHPNGNVDQRTNLYYLQTTDFGETWTDIQGNAISVPLTDYNSSASVVTYDSLTRNVYLKDINFDRNGNPVCLYITSGGHEPGPENSPRAWKITHWKNDRWETNTIATSDHNYDMGSLFIDGDTWRIVAPVEGSPQAHGGGGEVTLFISRDAGKSWKVGKQITSASPRNHNYVRRVVNGKAPFQYLWADGNPDTFSQSFLYFGNMQGQYWKLPYHMDNDFVIPVPGN</sequence>
<dbReference type="CDD" id="cd15482">
    <property type="entry name" value="Sialidase_non-viral"/>
    <property type="match status" value="1"/>
</dbReference>
<dbReference type="RefSeq" id="WP_346758500.1">
    <property type="nucleotide sequence ID" value="NZ_JAUJEB010000002.1"/>
</dbReference>
<keyword evidence="2" id="KW-1185">Reference proteome</keyword>
<accession>A0ABT8L5Y8</accession>
<dbReference type="EMBL" id="JAUJEB010000002">
    <property type="protein sequence ID" value="MDN5213160.1"/>
    <property type="molecule type" value="Genomic_DNA"/>
</dbReference>
<proteinExistence type="predicted"/>
<gene>
    <name evidence="1" type="ORF">QQ020_13920</name>
</gene>
<organism evidence="1 2">
    <name type="scientific">Agaribacillus aureus</name>
    <dbReference type="NCBI Taxonomy" id="3051825"/>
    <lineage>
        <taxon>Bacteria</taxon>
        <taxon>Pseudomonadati</taxon>
        <taxon>Bacteroidota</taxon>
        <taxon>Cytophagia</taxon>
        <taxon>Cytophagales</taxon>
        <taxon>Splendidivirgaceae</taxon>
        <taxon>Agaribacillus</taxon>
    </lineage>
</organism>
<evidence type="ECO:0000313" key="2">
    <source>
        <dbReference type="Proteomes" id="UP001172083"/>
    </source>
</evidence>
<evidence type="ECO:0000313" key="1">
    <source>
        <dbReference type="EMBL" id="MDN5213160.1"/>
    </source>
</evidence>
<comment type="caution">
    <text evidence="1">The sequence shown here is derived from an EMBL/GenBank/DDBJ whole genome shotgun (WGS) entry which is preliminary data.</text>
</comment>
<dbReference type="SUPFAM" id="SSF50939">
    <property type="entry name" value="Sialidases"/>
    <property type="match status" value="1"/>
</dbReference>
<dbReference type="Pfam" id="PF15892">
    <property type="entry name" value="BNR_4"/>
    <property type="match status" value="1"/>
</dbReference>
<reference evidence="1" key="1">
    <citation type="submission" date="2023-06" db="EMBL/GenBank/DDBJ databases">
        <title>Genomic of Agaribacillus aureum.</title>
        <authorList>
            <person name="Wang G."/>
        </authorList>
    </citation>
    <scope>NUCLEOTIDE SEQUENCE</scope>
    <source>
        <strain evidence="1">BMA12</strain>
    </source>
</reference>
<dbReference type="InterPro" id="IPR036278">
    <property type="entry name" value="Sialidase_sf"/>
</dbReference>
<name>A0ABT8L5Y8_9BACT</name>
<dbReference type="Proteomes" id="UP001172083">
    <property type="component" value="Unassembled WGS sequence"/>
</dbReference>
<protein>
    <submittedName>
        <fullName evidence="1">BNR-4 repeat-containing protein</fullName>
    </submittedName>
</protein>